<dbReference type="InterPro" id="IPR003010">
    <property type="entry name" value="C-N_Hydrolase"/>
</dbReference>
<evidence type="ECO:0000313" key="5">
    <source>
        <dbReference type="EMBL" id="SAB40034.1"/>
    </source>
</evidence>
<dbReference type="GO" id="GO:0016787">
    <property type="term" value="F:hydrolase activity"/>
    <property type="evidence" value="ECO:0007669"/>
    <property type="project" value="UniProtKB-KW"/>
</dbReference>
<gene>
    <name evidence="3" type="ORF">B9059_018100</name>
    <name evidence="2" type="ORF">J0A64_03905</name>
    <name evidence="5" type="ORF">SAMEA2273136_00417</name>
    <name evidence="4" type="ORF">SAMEA2273443_01753</name>
</gene>
<keyword evidence="6" id="KW-1185">Reference proteome</keyword>
<feature type="domain" description="CN hydrolase" evidence="1">
    <location>
        <begin position="4"/>
        <end position="205"/>
    </location>
</feature>
<dbReference type="EMBL" id="NEYZ02000072">
    <property type="protein sequence ID" value="RNT37470.1"/>
    <property type="molecule type" value="Genomic_DNA"/>
</dbReference>
<reference evidence="6 7" key="1">
    <citation type="submission" date="2016-03" db="EMBL/GenBank/DDBJ databases">
        <authorList>
            <consortium name="Pathogen Informatics"/>
        </authorList>
    </citation>
    <scope>NUCLEOTIDE SEQUENCE [LARGE SCALE GENOMIC DNA]</scope>
    <source>
        <strain evidence="4">E2161</strain>
        <strain evidence="6">e2161</strain>
        <strain evidence="5">E264</strain>
        <strain evidence="7">e264</strain>
    </source>
</reference>
<evidence type="ECO:0000313" key="7">
    <source>
        <dbReference type="Proteomes" id="UP000077278"/>
    </source>
</evidence>
<dbReference type="InterPro" id="IPR036526">
    <property type="entry name" value="C-N_Hydrolase_sf"/>
</dbReference>
<evidence type="ECO:0000313" key="9">
    <source>
        <dbReference type="Proteomes" id="UP000813349"/>
    </source>
</evidence>
<dbReference type="EMBL" id="FKDK01000005">
    <property type="protein sequence ID" value="SAA37331.1"/>
    <property type="molecule type" value="Genomic_DNA"/>
</dbReference>
<comment type="caution">
    <text evidence="5">The sequence shown here is derived from an EMBL/GenBank/DDBJ whole genome shotgun (WGS) entry which is preliminary data.</text>
</comment>
<dbReference type="Gene3D" id="3.60.110.10">
    <property type="entry name" value="Carbon-nitrogen hydrolase"/>
    <property type="match status" value="1"/>
</dbReference>
<dbReference type="AlphaFoldDB" id="A0A0W2I8D5"/>
<protein>
    <submittedName>
        <fullName evidence="2">Carbon-nitrogen hydrolase family protein</fullName>
    </submittedName>
    <submittedName>
        <fullName evidence="5">Protein YobB</fullName>
    </submittedName>
</protein>
<dbReference type="Proteomes" id="UP000077278">
    <property type="component" value="Unassembled WGS sequence"/>
</dbReference>
<name>A0A0W2I8D5_9ENTR</name>
<accession>A0A155HXB5</accession>
<sequence length="216" mass="23390">MSHWNIAAAQYSGQHQSVDDHITHHLRFIAEAARQGCDLLVFPELSLTGSGTTTLPLPPGDAQLEPLLDAAHRYRITVIAGLPVERDGQRQKGLALFTPARQRILRYPQGGGASLVPGEKQLSIIDAHADSPNLDPRASLFTSCQSVEDNRWRQSISTLQRFAHKYAIAVLMANACGGSALWDEKGQLIVRADKGELLLTGTLGGEGWQGDIIPLG</sequence>
<accession>A0A0W2I8D5</accession>
<evidence type="ECO:0000259" key="1">
    <source>
        <dbReference type="PROSITE" id="PS50263"/>
    </source>
</evidence>
<reference evidence="2 9" key="3">
    <citation type="journal article" date="2021" name="Clin. Infect. Dis.">
        <title>Rapid development of cefiderocol resistance in carbapenem-resistant Enterobacter cloacae during therapy is associated with heterogeneous mutations in the catecholate siderophore receptor cira.</title>
        <authorList>
            <person name="Klein S."/>
            <person name="Boutin S."/>
            <person name="Kocer K."/>
            <person name="Fiedler M.O."/>
            <person name="Storzinger D."/>
            <person name="Weigand M.A."/>
            <person name="Tan B."/>
            <person name="Richter D."/>
            <person name="Rupp C."/>
            <person name="Mieth M."/>
            <person name="Mehrabi A."/>
            <person name="Hackert T."/>
            <person name="Zimmermann S."/>
            <person name="Heeg K."/>
            <person name="Nurjadi D."/>
        </authorList>
    </citation>
    <scope>NUCLEOTIDE SEQUENCE [LARGE SCALE GENOMIC DNA]</scope>
    <source>
        <strain evidence="2 9">BK34275</strain>
    </source>
</reference>
<keyword evidence="2" id="KW-0378">Hydrolase</keyword>
<dbReference type="Pfam" id="PF00795">
    <property type="entry name" value="CN_hydrolase"/>
    <property type="match status" value="1"/>
</dbReference>
<dbReference type="Proteomes" id="UP000077063">
    <property type="component" value="Unassembled WGS sequence"/>
</dbReference>
<evidence type="ECO:0000313" key="4">
    <source>
        <dbReference type="EMBL" id="SAA37331.1"/>
    </source>
</evidence>
<evidence type="ECO:0000313" key="8">
    <source>
        <dbReference type="Proteomes" id="UP000286098"/>
    </source>
</evidence>
<dbReference type="SUPFAM" id="SSF56317">
    <property type="entry name" value="Carbon-nitrogen hydrolase"/>
    <property type="match status" value="1"/>
</dbReference>
<dbReference type="Proteomes" id="UP000813349">
    <property type="component" value="Unassembled WGS sequence"/>
</dbReference>
<evidence type="ECO:0000313" key="3">
    <source>
        <dbReference type="EMBL" id="RNT37470.1"/>
    </source>
</evidence>
<evidence type="ECO:0000313" key="6">
    <source>
        <dbReference type="Proteomes" id="UP000077063"/>
    </source>
</evidence>
<organism evidence="5 7">
    <name type="scientific">Enterobacter roggenkampii</name>
    <dbReference type="NCBI Taxonomy" id="1812935"/>
    <lineage>
        <taxon>Bacteria</taxon>
        <taxon>Pseudomonadati</taxon>
        <taxon>Pseudomonadota</taxon>
        <taxon>Gammaproteobacteria</taxon>
        <taxon>Enterobacterales</taxon>
        <taxon>Enterobacteriaceae</taxon>
        <taxon>Enterobacter</taxon>
        <taxon>Enterobacter cloacae complex</taxon>
    </lineage>
</organism>
<dbReference type="PROSITE" id="PS50263">
    <property type="entry name" value="CN_HYDROLASE"/>
    <property type="match status" value="1"/>
</dbReference>
<dbReference type="Proteomes" id="UP000286098">
    <property type="component" value="Unassembled WGS sequence"/>
</dbReference>
<dbReference type="EMBL" id="JAFKCP010000002">
    <property type="protein sequence ID" value="MBU3765748.1"/>
    <property type="molecule type" value="Genomic_DNA"/>
</dbReference>
<reference evidence="3 8" key="2">
    <citation type="submission" date="2018-10" db="EMBL/GenBank/DDBJ databases">
        <authorList>
            <person name="Vanduin D."/>
            <person name="Fouts D."/>
            <person name="Wright M."/>
            <person name="Sutton G."/>
            <person name="Nguyen K."/>
            <person name="Kreiswirth B."/>
            <person name="Chen L."/>
            <person name="Rojas L."/>
            <person name="Hujer A."/>
            <person name="Hujer K."/>
            <person name="Bonomo R."/>
            <person name="Adams M."/>
        </authorList>
    </citation>
    <scope>NUCLEOTIDE SEQUENCE [LARGE SCALE GENOMIC DNA]</scope>
    <source>
        <strain evidence="3 8">CRK0054</strain>
    </source>
</reference>
<dbReference type="EMBL" id="FKDD01000001">
    <property type="protein sequence ID" value="SAB40034.1"/>
    <property type="molecule type" value="Genomic_DNA"/>
</dbReference>
<evidence type="ECO:0000313" key="2">
    <source>
        <dbReference type="EMBL" id="MBU3765748.1"/>
    </source>
</evidence>
<dbReference type="RefSeq" id="WP_008500464.1">
    <property type="nucleotide sequence ID" value="NZ_AP023447.1"/>
</dbReference>
<proteinExistence type="predicted"/>